<dbReference type="Proteomes" id="UP001431209">
    <property type="component" value="Unassembled WGS sequence"/>
</dbReference>
<name>A0AAW2ZQE0_9EUKA</name>
<dbReference type="Gene3D" id="2.60.120.1060">
    <property type="entry name" value="NPCBM/NEW2 domain"/>
    <property type="match status" value="2"/>
</dbReference>
<keyword evidence="6" id="KW-1185">Reference proteome</keyword>
<dbReference type="PANTHER" id="PTHR14949">
    <property type="entry name" value="EGF-LIKE-DOMAIN, MULTIPLE 7, 8"/>
    <property type="match status" value="1"/>
</dbReference>
<keyword evidence="2 3" id="KW-1015">Disulfide bond</keyword>
<dbReference type="Pfam" id="PF25024">
    <property type="entry name" value="EGF_TEN"/>
    <property type="match status" value="1"/>
</dbReference>
<dbReference type="PANTHER" id="PTHR14949:SF56">
    <property type="entry name" value="EGF-LIKE-DOMAIN, MULTIPLE 7"/>
    <property type="match status" value="1"/>
</dbReference>
<feature type="disulfide bond" evidence="3">
    <location>
        <begin position="947"/>
        <end position="956"/>
    </location>
</feature>
<dbReference type="EMBL" id="JAOPGA020001978">
    <property type="protein sequence ID" value="KAL0492093.1"/>
    <property type="molecule type" value="Genomic_DNA"/>
</dbReference>
<dbReference type="PROSITE" id="PS00022">
    <property type="entry name" value="EGF_1"/>
    <property type="match status" value="12"/>
</dbReference>
<dbReference type="PROSITE" id="PS01186">
    <property type="entry name" value="EGF_2"/>
    <property type="match status" value="8"/>
</dbReference>
<dbReference type="Pfam" id="PF08305">
    <property type="entry name" value="NPCBM"/>
    <property type="match status" value="2"/>
</dbReference>
<feature type="disulfide bond" evidence="3">
    <location>
        <begin position="391"/>
        <end position="400"/>
    </location>
</feature>
<feature type="disulfide bond" evidence="3">
    <location>
        <begin position="1025"/>
        <end position="1034"/>
    </location>
</feature>
<dbReference type="AlphaFoldDB" id="A0AAW2ZQE0"/>
<evidence type="ECO:0000259" key="4">
    <source>
        <dbReference type="PROSITE" id="PS50026"/>
    </source>
</evidence>
<dbReference type="InterPro" id="IPR050969">
    <property type="entry name" value="Dev_Signal_Modulators"/>
</dbReference>
<reference evidence="5 6" key="1">
    <citation type="submission" date="2024-03" db="EMBL/GenBank/DDBJ databases">
        <title>The Acrasis kona genome and developmental transcriptomes reveal deep origins of eukaryotic multicellular pathways.</title>
        <authorList>
            <person name="Sheikh S."/>
            <person name="Fu C.-J."/>
            <person name="Brown M.W."/>
            <person name="Baldauf S.L."/>
        </authorList>
    </citation>
    <scope>NUCLEOTIDE SEQUENCE [LARGE SCALE GENOMIC DNA]</scope>
    <source>
        <strain evidence="5 6">ATCC MYA-3509</strain>
    </source>
</reference>
<dbReference type="SMART" id="SM00181">
    <property type="entry name" value="EGF"/>
    <property type="match status" value="13"/>
</dbReference>
<feature type="domain" description="EGF-like" evidence="4">
    <location>
        <begin position="1002"/>
        <end position="1035"/>
    </location>
</feature>
<feature type="non-terminal residue" evidence="5">
    <location>
        <position position="1103"/>
    </location>
</feature>
<feature type="domain" description="EGF-like" evidence="4">
    <location>
        <begin position="962"/>
        <end position="996"/>
    </location>
</feature>
<organism evidence="5 6">
    <name type="scientific">Acrasis kona</name>
    <dbReference type="NCBI Taxonomy" id="1008807"/>
    <lineage>
        <taxon>Eukaryota</taxon>
        <taxon>Discoba</taxon>
        <taxon>Heterolobosea</taxon>
        <taxon>Tetramitia</taxon>
        <taxon>Eutetramitia</taxon>
        <taxon>Acrasidae</taxon>
        <taxon>Acrasis</taxon>
    </lineage>
</organism>
<feature type="domain" description="EGF-like" evidence="4">
    <location>
        <begin position="686"/>
        <end position="723"/>
    </location>
</feature>
<gene>
    <name evidence="5" type="ORF">AKO1_010380</name>
</gene>
<feature type="disulfide bond" evidence="3">
    <location>
        <begin position="986"/>
        <end position="995"/>
    </location>
</feature>
<feature type="domain" description="EGF-like" evidence="4">
    <location>
        <begin position="923"/>
        <end position="957"/>
    </location>
</feature>
<feature type="domain" description="EGF-like" evidence="4">
    <location>
        <begin position="364"/>
        <end position="401"/>
    </location>
</feature>
<evidence type="ECO:0000313" key="6">
    <source>
        <dbReference type="Proteomes" id="UP001431209"/>
    </source>
</evidence>
<feature type="disulfide bond" evidence="3">
    <location>
        <begin position="713"/>
        <end position="722"/>
    </location>
</feature>
<comment type="caution">
    <text evidence="5">The sequence shown here is derived from an EMBL/GenBank/DDBJ whole genome shotgun (WGS) entry which is preliminary data.</text>
</comment>
<evidence type="ECO:0000256" key="3">
    <source>
        <dbReference type="PROSITE-ProRule" id="PRU00076"/>
    </source>
</evidence>
<sequence length="1103" mass="117397">MRSGALFIDINVTNINFLDLTTAVGSNATNNCDTAIFADAVILPLCYNLTGTSACSNNGWCTSFNNCTCLDGYYGQQCAQYDCYGISFNSTNVCSGRGTCVGPNQCICGSLYSGSSCQDYACNPLYISNSSNYNQRNCAGYTYLSEINNNPIASWPRYQSMDIGGYDIMCYKDGRNMSFCKYMCAMDLTCMSYNEVGSIGGDWPKGGCCYKYSQTGASSSQASIYYGPFTRSIPYMSNDYTSPMFSNAFAIVGGRPYYKSIVQVPPAATPTTTRIKLGARYYRFQATIGINDSSIGQCGGGNAEQVYFSVVGDGNTLYSSPLMRGGALFVDVNINGVTTLDLITTAGSNLTNNCDTAIFADPILMPLCYGRTGLSACSNNGTCISFNNCTCMSGYYGSQCEAFDCYGVPSNSTNTCSGRGVCVAPNQCKCGNLYSGASCQDYACNPLYISNSSNYNQRNCAGYTYLSEINNNPIASWPRYQSMDIGGYDIMCYHDGRNMSFCKYMCAMDLTCMSYNEVPIQGGSWSVGGCCYKYSQTGASSSQASIYYGPFTRSIPYMSNDYTSPMFSNAFAIVGGRPYYKSIVQVPPAATPTTTRIKLGARYYRFQATIGINDSSIGQCGGGNAEQVYFSVVGDGNTLYSSPLMRGGALFVDVNINGVTTLDLITTAGSNLTNNCDTAIFADPILMPLCYGRTGPSACSNNGACLSFNNCTCMSGYYGLQCEAFDCFGKIFNSSSACSTNGTCVAPNTCNCNNNFYGNNCQNYNCFGVIYNSQSVCSGNGTCQSYNTCQCKSKYYGLQCEAYNCYGTIFNSTKVCSGNGTCASPDTCVCNNNYYGQRCESYNCYGTLFNSSSVCSTNGTCSSPNTCNCNPGYTNSECQNWFCGATLNNNPSVCSSNGTCVAPNTCNCNPGYYGSSCQSWNCNGVVRTSNAGCSNNGTCIAPDTCNCNPGYSGSSCQSWSCNGVVRTNNAGCSNNGTCTSPNTCTCNTGYYGSSCQFYSCGGIVNTDNSGCSNNGTCVAPDTCTCNPGYVGSRCQTWSCNGIDRTNTSLVCNGQGSCVGPNNCQCNPGSIYYGPTCNLYSCYGVASTAASVCSGRGVCVTKDT</sequence>
<dbReference type="Pfam" id="PF07974">
    <property type="entry name" value="EGF_2"/>
    <property type="match status" value="1"/>
</dbReference>
<dbReference type="InterPro" id="IPR008979">
    <property type="entry name" value="Galactose-bd-like_sf"/>
</dbReference>
<keyword evidence="1" id="KW-0732">Signal</keyword>
<protein>
    <recommendedName>
        <fullName evidence="4">EGF-like domain-containing protein</fullName>
    </recommendedName>
</protein>
<dbReference type="SUPFAM" id="SSF49785">
    <property type="entry name" value="Galactose-binding domain-like"/>
    <property type="match status" value="2"/>
</dbReference>
<feature type="domain" description="EGF-like" evidence="4">
    <location>
        <begin position="886"/>
        <end position="918"/>
    </location>
</feature>
<dbReference type="PROSITE" id="PS50026">
    <property type="entry name" value="EGF_3"/>
    <property type="match status" value="6"/>
</dbReference>
<evidence type="ECO:0000313" key="5">
    <source>
        <dbReference type="EMBL" id="KAL0492093.1"/>
    </source>
</evidence>
<dbReference type="InterPro" id="IPR000742">
    <property type="entry name" value="EGF"/>
</dbReference>
<proteinExistence type="predicted"/>
<dbReference type="InterPro" id="IPR038637">
    <property type="entry name" value="NPCBM_sf"/>
</dbReference>
<dbReference type="InterPro" id="IPR013111">
    <property type="entry name" value="EGF_extracell"/>
</dbReference>
<accession>A0AAW2ZQE0</accession>
<feature type="disulfide bond" evidence="3">
    <location>
        <begin position="908"/>
        <end position="917"/>
    </location>
</feature>
<evidence type="ECO:0000256" key="1">
    <source>
        <dbReference type="ARBA" id="ARBA00022729"/>
    </source>
</evidence>
<keyword evidence="3" id="KW-0245">EGF-like domain</keyword>
<comment type="caution">
    <text evidence="3">Lacks conserved residue(s) required for the propagation of feature annotation.</text>
</comment>
<evidence type="ECO:0000256" key="2">
    <source>
        <dbReference type="ARBA" id="ARBA00023157"/>
    </source>
</evidence>
<dbReference type="Gene3D" id="2.10.25.10">
    <property type="entry name" value="Laminin"/>
    <property type="match status" value="8"/>
</dbReference>
<dbReference type="InterPro" id="IPR013222">
    <property type="entry name" value="Glyco_hyd_98_carb-bd"/>
</dbReference>